<comment type="caution">
    <text evidence="2">The sequence shown here is derived from an EMBL/GenBank/DDBJ whole genome shotgun (WGS) entry which is preliminary data.</text>
</comment>
<evidence type="ECO:0000313" key="3">
    <source>
        <dbReference type="Proteomes" id="UP000018733"/>
    </source>
</evidence>
<dbReference type="EMBL" id="AYXT01000010">
    <property type="protein sequence ID" value="ETF02440.1"/>
    <property type="molecule type" value="Genomic_DNA"/>
</dbReference>
<dbReference type="OrthoDB" id="8687865at2"/>
<dbReference type="Proteomes" id="UP000018733">
    <property type="component" value="Unassembled WGS sequence"/>
</dbReference>
<dbReference type="AlphaFoldDB" id="V8QSY0"/>
<evidence type="ECO:0000256" key="1">
    <source>
        <dbReference type="SAM" id="Phobius"/>
    </source>
</evidence>
<evidence type="ECO:0000313" key="2">
    <source>
        <dbReference type="EMBL" id="ETF02440.1"/>
    </source>
</evidence>
<protein>
    <submittedName>
        <fullName evidence="2">Uncharacterized protein</fullName>
    </submittedName>
</protein>
<keyword evidence="1" id="KW-1133">Transmembrane helix</keyword>
<keyword evidence="3" id="KW-1185">Reference proteome</keyword>
<dbReference type="STRING" id="1424334.W822_16225"/>
<sequence>MELPAWIANYISLWLLAVLAVIVVGLLIMQRCDQRRRARLPSGPGYDAFQQKLKSINLDLDAPDSDASTRS</sequence>
<reference evidence="2 3" key="1">
    <citation type="journal article" date="2014" name="Genome Announc.">
        <title>Draft Genome Sequence of Advenella kashmirensis Strain W13003, a Polycyclic Aromatic Hydrocarbon-Degrading Bacterium.</title>
        <authorList>
            <person name="Wang X."/>
            <person name="Jin D."/>
            <person name="Zhou L."/>
            <person name="Wu L."/>
            <person name="An W."/>
            <person name="Zhao L."/>
        </authorList>
    </citation>
    <scope>NUCLEOTIDE SEQUENCE [LARGE SCALE GENOMIC DNA]</scope>
    <source>
        <strain evidence="2 3">W13003</strain>
    </source>
</reference>
<accession>V8QSY0</accession>
<keyword evidence="1" id="KW-0472">Membrane</keyword>
<dbReference type="PATRIC" id="fig|1424334.3.peg.3254"/>
<keyword evidence="1" id="KW-0812">Transmembrane</keyword>
<feature type="transmembrane region" description="Helical" evidence="1">
    <location>
        <begin position="6"/>
        <end position="29"/>
    </location>
</feature>
<dbReference type="RefSeq" id="WP_024006188.1">
    <property type="nucleotide sequence ID" value="NZ_KI650980.1"/>
</dbReference>
<name>V8QSY0_9BURK</name>
<organism evidence="2 3">
    <name type="scientific">Advenella kashmirensis W13003</name>
    <dbReference type="NCBI Taxonomy" id="1424334"/>
    <lineage>
        <taxon>Bacteria</taxon>
        <taxon>Pseudomonadati</taxon>
        <taxon>Pseudomonadota</taxon>
        <taxon>Betaproteobacteria</taxon>
        <taxon>Burkholderiales</taxon>
        <taxon>Alcaligenaceae</taxon>
    </lineage>
</organism>
<dbReference type="HOGENOM" id="CLU_2730941_0_0_4"/>
<proteinExistence type="predicted"/>
<gene>
    <name evidence="2" type="ORF">W822_16225</name>
</gene>